<dbReference type="Proteomes" id="UP000314981">
    <property type="component" value="Chromosome 19"/>
</dbReference>
<dbReference type="Proteomes" id="UP000429181">
    <property type="component" value="Chromosome 19"/>
</dbReference>
<reference evidence="2" key="2">
    <citation type="submission" date="2025-05" db="UniProtKB">
        <authorList>
            <consortium name="Ensembl"/>
        </authorList>
    </citation>
    <scope>IDENTIFICATION</scope>
</reference>
<evidence type="ECO:0000313" key="3">
    <source>
        <dbReference type="Proteomes" id="UP000314981"/>
    </source>
</evidence>
<proteinExistence type="predicted"/>
<accession>A0A4W2F9C9</accession>
<dbReference type="GeneTree" id="ENSGT00960000190593"/>
<sequence length="111" mass="11629">MPGTPSNRMPLLENTPKHLKSAVLAAKSLNSVPHGAPAFGSKGKYMPGSRAPGSATQCRPSTQRLRGPALGRGSRHDPAQGCHCGISSSLFPPSHPWTPNEILISSVLRGI</sequence>
<feature type="compositionally biased region" description="Polar residues" evidence="1">
    <location>
        <begin position="54"/>
        <end position="64"/>
    </location>
</feature>
<protein>
    <submittedName>
        <fullName evidence="2">Uncharacterized protein</fullName>
    </submittedName>
</protein>
<evidence type="ECO:0000313" key="2">
    <source>
        <dbReference type="Ensembl" id="ENSBIXP00005001864.1"/>
    </source>
</evidence>
<dbReference type="Ensembl" id="ENSBIXT00000004800.1">
    <property type="protein sequence ID" value="ENSBIXP00000030189.1"/>
    <property type="gene ID" value="ENSBIXG00000012053.1"/>
</dbReference>
<dbReference type="AlphaFoldDB" id="A0A4W2F9C9"/>
<evidence type="ECO:0000313" key="4">
    <source>
        <dbReference type="Proteomes" id="UP000429181"/>
    </source>
</evidence>
<name>A0A4W2F9C9_BOBOX</name>
<keyword evidence="3" id="KW-1185">Reference proteome</keyword>
<reference evidence="3 4" key="1">
    <citation type="submission" date="2018-11" db="EMBL/GenBank/DDBJ databases">
        <title>Haplotype-resolved cattle genomes.</title>
        <authorList>
            <person name="Low W.Y."/>
            <person name="Tearle R."/>
            <person name="Bickhart D.M."/>
            <person name="Rosen B.D."/>
            <person name="Koren S."/>
            <person name="Rhie A."/>
            <person name="Hiendleder S."/>
            <person name="Phillippy A.M."/>
            <person name="Smith T.P.L."/>
            <person name="Williams J.L."/>
        </authorList>
    </citation>
    <scope>NUCLEOTIDE SEQUENCE [LARGE SCALE GENOMIC DNA]</scope>
</reference>
<organism evidence="2 4">
    <name type="scientific">Bos indicus x Bos taurus</name>
    <name type="common">Hybrid cattle</name>
    <dbReference type="NCBI Taxonomy" id="30522"/>
    <lineage>
        <taxon>Eukaryota</taxon>
        <taxon>Metazoa</taxon>
        <taxon>Chordata</taxon>
        <taxon>Craniata</taxon>
        <taxon>Vertebrata</taxon>
        <taxon>Euteleostomi</taxon>
        <taxon>Mammalia</taxon>
        <taxon>Eutheria</taxon>
        <taxon>Laurasiatheria</taxon>
        <taxon>Artiodactyla</taxon>
        <taxon>Ruminantia</taxon>
        <taxon>Pecora</taxon>
        <taxon>Bovidae</taxon>
        <taxon>Bovinae</taxon>
        <taxon>Bos</taxon>
    </lineage>
</organism>
<evidence type="ECO:0000256" key="1">
    <source>
        <dbReference type="SAM" id="MobiDB-lite"/>
    </source>
</evidence>
<feature type="region of interest" description="Disordered" evidence="1">
    <location>
        <begin position="32"/>
        <end position="81"/>
    </location>
</feature>
<dbReference type="Ensembl" id="ENSBIXT00005013376.1">
    <property type="protein sequence ID" value="ENSBIXP00005001864.1"/>
    <property type="gene ID" value="ENSBIXG00005000149.1"/>
</dbReference>